<dbReference type="InterPro" id="IPR001792">
    <property type="entry name" value="Acylphosphatase-like_dom"/>
</dbReference>
<protein>
    <recommendedName>
        <fullName evidence="2 4">Acylphosphatase</fullName>
        <ecNumber evidence="2 4">3.6.1.7</ecNumber>
    </recommendedName>
</protein>
<dbReference type="PROSITE" id="PS51160">
    <property type="entry name" value="ACYLPHOSPHATASE_3"/>
    <property type="match status" value="1"/>
</dbReference>
<evidence type="ECO:0000256" key="6">
    <source>
        <dbReference type="RuleBase" id="RU004168"/>
    </source>
</evidence>
<sequence length="92" mass="10656">MERARVFLKIYGQVQGVSFRYYAQNIARKLKLRGWAKNEIDGTVIIEAEGKVEKLKELIKWCHNGPALAAVEKVDVQWKEFKGDLGKFEVQF</sequence>
<evidence type="ECO:0000256" key="3">
    <source>
        <dbReference type="ARBA" id="ARBA00047645"/>
    </source>
</evidence>
<dbReference type="AlphaFoldDB" id="A0A2H0YVY4"/>
<dbReference type="PROSITE" id="PS00150">
    <property type="entry name" value="ACYLPHOSPHATASE_1"/>
    <property type="match status" value="1"/>
</dbReference>
<evidence type="ECO:0000256" key="1">
    <source>
        <dbReference type="ARBA" id="ARBA00005614"/>
    </source>
</evidence>
<reference evidence="8 9" key="1">
    <citation type="submission" date="2017-09" db="EMBL/GenBank/DDBJ databases">
        <title>Depth-based differentiation of microbial function through sediment-hosted aquifers and enrichment of novel symbionts in the deep terrestrial subsurface.</title>
        <authorList>
            <person name="Probst A.J."/>
            <person name="Ladd B."/>
            <person name="Jarett J.K."/>
            <person name="Geller-Mcgrath D.E."/>
            <person name="Sieber C.M."/>
            <person name="Emerson J.B."/>
            <person name="Anantharaman K."/>
            <person name="Thomas B.C."/>
            <person name="Malmstrom R."/>
            <person name="Stieglmeier M."/>
            <person name="Klingl A."/>
            <person name="Woyke T."/>
            <person name="Ryan C.M."/>
            <person name="Banfield J.F."/>
        </authorList>
    </citation>
    <scope>NUCLEOTIDE SEQUENCE [LARGE SCALE GENOMIC DNA]</scope>
    <source>
        <strain evidence="8">CG08_land_8_20_14_0_20_40_16</strain>
    </source>
</reference>
<dbReference type="PANTHER" id="PTHR47268:SF4">
    <property type="entry name" value="ACYLPHOSPHATASE"/>
    <property type="match status" value="1"/>
</dbReference>
<dbReference type="EMBL" id="PEXU01000042">
    <property type="protein sequence ID" value="PIS42449.1"/>
    <property type="molecule type" value="Genomic_DNA"/>
</dbReference>
<dbReference type="PRINTS" id="PR00112">
    <property type="entry name" value="ACYLPHPHTASE"/>
</dbReference>
<evidence type="ECO:0000256" key="5">
    <source>
        <dbReference type="RuleBase" id="RU000553"/>
    </source>
</evidence>
<evidence type="ECO:0000259" key="7">
    <source>
        <dbReference type="PROSITE" id="PS51160"/>
    </source>
</evidence>
<dbReference type="InterPro" id="IPR036046">
    <property type="entry name" value="Acylphosphatase-like_dom_sf"/>
</dbReference>
<proteinExistence type="inferred from homology"/>
<name>A0A2H0YVY4_9BACT</name>
<accession>A0A2H0YVY4</accession>
<keyword evidence="4 5" id="KW-0378">Hydrolase</keyword>
<dbReference type="EC" id="3.6.1.7" evidence="2 4"/>
<organism evidence="8 9">
    <name type="scientific">Candidatus Kerfeldbacteria bacterium CG08_land_8_20_14_0_20_40_16</name>
    <dbReference type="NCBI Taxonomy" id="2014244"/>
    <lineage>
        <taxon>Bacteria</taxon>
        <taxon>Candidatus Kerfeldiibacteriota</taxon>
    </lineage>
</organism>
<dbReference type="SUPFAM" id="SSF54975">
    <property type="entry name" value="Acylphosphatase/BLUF domain-like"/>
    <property type="match status" value="1"/>
</dbReference>
<dbReference type="InterPro" id="IPR017968">
    <property type="entry name" value="Acylphosphatase_CS"/>
</dbReference>
<dbReference type="PANTHER" id="PTHR47268">
    <property type="entry name" value="ACYLPHOSPHATASE"/>
    <property type="match status" value="1"/>
</dbReference>
<feature type="domain" description="Acylphosphatase-like" evidence="7">
    <location>
        <begin position="5"/>
        <end position="92"/>
    </location>
</feature>
<feature type="active site" evidence="4">
    <location>
        <position position="38"/>
    </location>
</feature>
<dbReference type="GO" id="GO:0003998">
    <property type="term" value="F:acylphosphatase activity"/>
    <property type="evidence" value="ECO:0007669"/>
    <property type="project" value="UniProtKB-EC"/>
</dbReference>
<dbReference type="PROSITE" id="PS00151">
    <property type="entry name" value="ACYLPHOSPHATASE_2"/>
    <property type="match status" value="1"/>
</dbReference>
<feature type="active site" evidence="4">
    <location>
        <position position="20"/>
    </location>
</feature>
<gene>
    <name evidence="8" type="ORF">COT24_03335</name>
</gene>
<evidence type="ECO:0000313" key="8">
    <source>
        <dbReference type="EMBL" id="PIS42449.1"/>
    </source>
</evidence>
<dbReference type="Gene3D" id="3.30.70.100">
    <property type="match status" value="1"/>
</dbReference>
<evidence type="ECO:0000256" key="2">
    <source>
        <dbReference type="ARBA" id="ARBA00012150"/>
    </source>
</evidence>
<comment type="similarity">
    <text evidence="1 6">Belongs to the acylphosphatase family.</text>
</comment>
<dbReference type="Pfam" id="PF00708">
    <property type="entry name" value="Acylphosphatase"/>
    <property type="match status" value="1"/>
</dbReference>
<dbReference type="Proteomes" id="UP000231542">
    <property type="component" value="Unassembled WGS sequence"/>
</dbReference>
<comment type="catalytic activity">
    <reaction evidence="3 4 5">
        <text>an acyl phosphate + H2O = a carboxylate + phosphate + H(+)</text>
        <dbReference type="Rhea" id="RHEA:14965"/>
        <dbReference type="ChEBI" id="CHEBI:15377"/>
        <dbReference type="ChEBI" id="CHEBI:15378"/>
        <dbReference type="ChEBI" id="CHEBI:29067"/>
        <dbReference type="ChEBI" id="CHEBI:43474"/>
        <dbReference type="ChEBI" id="CHEBI:59918"/>
        <dbReference type="EC" id="3.6.1.7"/>
    </reaction>
</comment>
<dbReference type="InterPro" id="IPR020456">
    <property type="entry name" value="Acylphosphatase"/>
</dbReference>
<evidence type="ECO:0000313" key="9">
    <source>
        <dbReference type="Proteomes" id="UP000231542"/>
    </source>
</evidence>
<evidence type="ECO:0000256" key="4">
    <source>
        <dbReference type="PROSITE-ProRule" id="PRU00520"/>
    </source>
</evidence>
<comment type="caution">
    <text evidence="8">The sequence shown here is derived from an EMBL/GenBank/DDBJ whole genome shotgun (WGS) entry which is preliminary data.</text>
</comment>